<sequence>MLKAVIFDMDGVIVDSEPIHFEVDKKVLKKCNLNVNDEILNSYVGIPNPEMWKDLKEKYNLVPSVEELLKLQSEFKIEFLKETKIEAIDGVKGLLNELKQNNIILAVASSSPRFFIETILETIKIRECFNVILSCEEVQRGKPYPDIFLITAEMLKVNPQECIVIEDSTNGVKAALSAGMRCIGYANLNSGLQDLSSASTIVNSICEINYDFMISIM</sequence>
<dbReference type="InterPro" id="IPR023198">
    <property type="entry name" value="PGP-like_dom2"/>
</dbReference>
<name>A0A0L6JP82_9FIRM</name>
<dbReference type="InterPro" id="IPR023214">
    <property type="entry name" value="HAD_sf"/>
</dbReference>
<reference evidence="2" key="1">
    <citation type="submission" date="2015-07" db="EMBL/GenBank/DDBJ databases">
        <title>Near-Complete Genome Sequence of the Cellulolytic Bacterium Bacteroides (Pseudobacteroides) cellulosolvens ATCC 35603.</title>
        <authorList>
            <person name="Dassa B."/>
            <person name="Utturkar S.M."/>
            <person name="Klingeman D.M."/>
            <person name="Hurt R.A."/>
            <person name="Keller M."/>
            <person name="Xu J."/>
            <person name="Reddy Y.H.K."/>
            <person name="Borovok I."/>
            <person name="Grinberg I.R."/>
            <person name="Lamed R."/>
            <person name="Zhivin O."/>
            <person name="Bayer E.A."/>
            <person name="Brown S.D."/>
        </authorList>
    </citation>
    <scope>NUCLEOTIDE SEQUENCE [LARGE SCALE GENOMIC DNA]</scope>
    <source>
        <strain evidence="2">DSM 2933</strain>
    </source>
</reference>
<dbReference type="PRINTS" id="PR00413">
    <property type="entry name" value="HADHALOGNASE"/>
</dbReference>
<dbReference type="PANTHER" id="PTHR18901:SF38">
    <property type="entry name" value="PSEUDOURIDINE-5'-PHOSPHATASE"/>
    <property type="match status" value="1"/>
</dbReference>
<keyword evidence="1" id="KW-0378">Hydrolase</keyword>
<dbReference type="Gene3D" id="3.40.50.1000">
    <property type="entry name" value="HAD superfamily/HAD-like"/>
    <property type="match status" value="1"/>
</dbReference>
<dbReference type="SFLD" id="SFLDG01129">
    <property type="entry name" value="C1.5:_HAD__Beta-PGM__Phosphata"/>
    <property type="match status" value="1"/>
</dbReference>
<protein>
    <submittedName>
        <fullName evidence="1">HAD-superfamily hydrolase, subfamily IA, variant 3</fullName>
    </submittedName>
</protein>
<proteinExistence type="predicted"/>
<dbReference type="STRING" id="398512.Bccel_2440"/>
<dbReference type="CDD" id="cd16423">
    <property type="entry name" value="HAD_BPGM-like"/>
    <property type="match status" value="1"/>
</dbReference>
<evidence type="ECO:0000313" key="1">
    <source>
        <dbReference type="EMBL" id="KNY27172.1"/>
    </source>
</evidence>
<dbReference type="RefSeq" id="WP_036944477.1">
    <property type="nucleotide sequence ID" value="NZ_JQKC01000029.1"/>
</dbReference>
<evidence type="ECO:0000313" key="2">
    <source>
        <dbReference type="Proteomes" id="UP000036923"/>
    </source>
</evidence>
<dbReference type="PANTHER" id="PTHR18901">
    <property type="entry name" value="2-DEOXYGLUCOSE-6-PHOSPHATE PHOSPHATASE 2"/>
    <property type="match status" value="1"/>
</dbReference>
<dbReference type="EMBL" id="LGTC01000001">
    <property type="protein sequence ID" value="KNY27172.1"/>
    <property type="molecule type" value="Genomic_DNA"/>
</dbReference>
<dbReference type="Pfam" id="PF13419">
    <property type="entry name" value="HAD_2"/>
    <property type="match status" value="1"/>
</dbReference>
<dbReference type="InterPro" id="IPR006439">
    <property type="entry name" value="HAD-SF_hydro_IA"/>
</dbReference>
<organism evidence="1 2">
    <name type="scientific">Pseudobacteroides cellulosolvens ATCC 35603 = DSM 2933</name>
    <dbReference type="NCBI Taxonomy" id="398512"/>
    <lineage>
        <taxon>Bacteria</taxon>
        <taxon>Bacillati</taxon>
        <taxon>Bacillota</taxon>
        <taxon>Clostridia</taxon>
        <taxon>Eubacteriales</taxon>
        <taxon>Oscillospiraceae</taxon>
        <taxon>Pseudobacteroides</taxon>
    </lineage>
</organism>
<accession>A0A0L6JP82</accession>
<dbReference type="Gene3D" id="1.10.150.240">
    <property type="entry name" value="Putative phosphatase, domain 2"/>
    <property type="match status" value="1"/>
</dbReference>
<dbReference type="GO" id="GO:0016787">
    <property type="term" value="F:hydrolase activity"/>
    <property type="evidence" value="ECO:0007669"/>
    <property type="project" value="UniProtKB-KW"/>
</dbReference>
<dbReference type="InterPro" id="IPR036412">
    <property type="entry name" value="HAD-like_sf"/>
</dbReference>
<dbReference type="eggNOG" id="COG0637">
    <property type="taxonomic scope" value="Bacteria"/>
</dbReference>
<dbReference type="Proteomes" id="UP000036923">
    <property type="component" value="Unassembled WGS sequence"/>
</dbReference>
<dbReference type="SFLD" id="SFLDS00003">
    <property type="entry name" value="Haloacid_Dehalogenase"/>
    <property type="match status" value="1"/>
</dbReference>
<comment type="caution">
    <text evidence="1">The sequence shown here is derived from an EMBL/GenBank/DDBJ whole genome shotgun (WGS) entry which is preliminary data.</text>
</comment>
<dbReference type="OrthoDB" id="9797743at2"/>
<dbReference type="NCBIfam" id="TIGR01509">
    <property type="entry name" value="HAD-SF-IA-v3"/>
    <property type="match status" value="1"/>
</dbReference>
<dbReference type="SFLD" id="SFLDG01135">
    <property type="entry name" value="C1.5.6:_HAD__Beta-PGM__Phospha"/>
    <property type="match status" value="1"/>
</dbReference>
<dbReference type="AlphaFoldDB" id="A0A0L6JP82"/>
<keyword evidence="2" id="KW-1185">Reference proteome</keyword>
<gene>
    <name evidence="1" type="ORF">Bccel_2440</name>
</gene>
<dbReference type="InterPro" id="IPR041492">
    <property type="entry name" value="HAD_2"/>
</dbReference>
<dbReference type="SUPFAM" id="SSF56784">
    <property type="entry name" value="HAD-like"/>
    <property type="match status" value="1"/>
</dbReference>